<sequence length="241" mass="26493">MSQGSSTARDTKQMSGAPGITSMAETGSPAPKTQRSTYRRLFHELQFRATKNALMNYYEAGEMAAKGKTFKIVTNILTAATASGLLAGVAKNGKVLTNKAGLAGMIGLPICSVVKFFEQSTSELLPNYSQTAKKHINAAAGWASLAETARAERMRIEIDLKRDVKDIAAVYNSLIERKAKVASEVLIRQETHRYFSEHPEMVLEAVKRRGDAYKQFVDLEKAHLPSSTRDVGDEPAKIMYF</sequence>
<feature type="region of interest" description="Disordered" evidence="1">
    <location>
        <begin position="1"/>
        <end position="34"/>
    </location>
</feature>
<gene>
    <name evidence="2" type="ORF">RRG08_009740</name>
</gene>
<evidence type="ECO:0000256" key="1">
    <source>
        <dbReference type="SAM" id="MobiDB-lite"/>
    </source>
</evidence>
<reference evidence="2" key="1">
    <citation type="journal article" date="2023" name="G3 (Bethesda)">
        <title>A reference genome for the long-term kleptoplast-retaining sea slug Elysia crispata morphotype clarki.</title>
        <authorList>
            <person name="Eastman K.E."/>
            <person name="Pendleton A.L."/>
            <person name="Shaikh M.A."/>
            <person name="Suttiyut T."/>
            <person name="Ogas R."/>
            <person name="Tomko P."/>
            <person name="Gavelis G."/>
            <person name="Widhalm J.R."/>
            <person name="Wisecaver J.H."/>
        </authorList>
    </citation>
    <scope>NUCLEOTIDE SEQUENCE</scope>
    <source>
        <strain evidence="2">ECLA1</strain>
    </source>
</reference>
<proteinExistence type="predicted"/>
<accession>A0AAE1D7T3</accession>
<dbReference type="AlphaFoldDB" id="A0AAE1D7T3"/>
<dbReference type="Proteomes" id="UP001283361">
    <property type="component" value="Unassembled WGS sequence"/>
</dbReference>
<evidence type="ECO:0000313" key="2">
    <source>
        <dbReference type="EMBL" id="KAK3759553.1"/>
    </source>
</evidence>
<protein>
    <submittedName>
        <fullName evidence="2">Uncharacterized protein</fullName>
    </submittedName>
</protein>
<evidence type="ECO:0000313" key="3">
    <source>
        <dbReference type="Proteomes" id="UP001283361"/>
    </source>
</evidence>
<comment type="caution">
    <text evidence="2">The sequence shown here is derived from an EMBL/GenBank/DDBJ whole genome shotgun (WGS) entry which is preliminary data.</text>
</comment>
<dbReference type="EMBL" id="JAWDGP010005112">
    <property type="protein sequence ID" value="KAK3759553.1"/>
    <property type="molecule type" value="Genomic_DNA"/>
</dbReference>
<keyword evidence="3" id="KW-1185">Reference proteome</keyword>
<organism evidence="2 3">
    <name type="scientific">Elysia crispata</name>
    <name type="common">lettuce slug</name>
    <dbReference type="NCBI Taxonomy" id="231223"/>
    <lineage>
        <taxon>Eukaryota</taxon>
        <taxon>Metazoa</taxon>
        <taxon>Spiralia</taxon>
        <taxon>Lophotrochozoa</taxon>
        <taxon>Mollusca</taxon>
        <taxon>Gastropoda</taxon>
        <taxon>Heterobranchia</taxon>
        <taxon>Euthyneura</taxon>
        <taxon>Panpulmonata</taxon>
        <taxon>Sacoglossa</taxon>
        <taxon>Placobranchoidea</taxon>
        <taxon>Plakobranchidae</taxon>
        <taxon>Elysia</taxon>
    </lineage>
</organism>
<name>A0AAE1D7T3_9GAST</name>